<dbReference type="PANTHER" id="PTHR30344">
    <property type="entry name" value="6-PHOSPHOGLUCONOLACTONASE-RELATED"/>
    <property type="match status" value="1"/>
</dbReference>
<sequence length="379" mass="40834">MTLIHIIVGSNTDQVSTLKFDTETGKLSKSSSVTVGNKPSWVTAHPRNKSIIFTALKIKGAKLIVLEFDGDGKGKVVGEAPTGGDGPSSLIAGEHDVVVGNYDDGTIFTVPTLNQAPFIDSAHSQFLRLVGSGPHPTRQTSSHPHQVLLNGADGDVFIPDLGADKTWLLTKNEQGSYQLSERVFSSLPGSGPRHASFHGLLSAFSRRCIHILTQGLLGNFIYVLHELNDTLSSFDIRQKNPAASHSLPSTILFSEAVKTPDAVTAGEILIPTPNSSFPVPYIYVSNRYDSRPDGGDTIGIFHIMDPDAGKFEYVGEVETQFKQLRGMEFVGEDGRWLVAGGVFEGGVKIFERIDGGKSLKLVAETSDVDVPCSFVELKL</sequence>
<keyword evidence="3" id="KW-1185">Reference proteome</keyword>
<dbReference type="Pfam" id="PF10282">
    <property type="entry name" value="Lactonase"/>
    <property type="match status" value="1"/>
</dbReference>
<evidence type="ECO:0000313" key="3">
    <source>
        <dbReference type="Proteomes" id="UP001437256"/>
    </source>
</evidence>
<comment type="caution">
    <text evidence="2">The sequence shown here is derived from an EMBL/GenBank/DDBJ whole genome shotgun (WGS) entry which is preliminary data.</text>
</comment>
<dbReference type="InterPro" id="IPR015943">
    <property type="entry name" value="WD40/YVTN_repeat-like_dom_sf"/>
</dbReference>
<proteinExistence type="inferred from homology"/>
<dbReference type="SUPFAM" id="SSF75011">
    <property type="entry name" value="3-carboxy-cis,cis-mucoante lactonizing enzyme"/>
    <property type="match status" value="1"/>
</dbReference>
<evidence type="ECO:0008006" key="4">
    <source>
        <dbReference type="Google" id="ProtNLM"/>
    </source>
</evidence>
<evidence type="ECO:0000256" key="1">
    <source>
        <dbReference type="ARBA" id="ARBA00005564"/>
    </source>
</evidence>
<dbReference type="InterPro" id="IPR050282">
    <property type="entry name" value="Cycloisomerase_2"/>
</dbReference>
<comment type="similarity">
    <text evidence="1">Belongs to the cycloisomerase 2 family.</text>
</comment>
<reference evidence="2 3" key="1">
    <citation type="submission" date="2024-05" db="EMBL/GenBank/DDBJ databases">
        <title>A draft genome resource for the thread blight pathogen Marasmius tenuissimus strain MS-2.</title>
        <authorList>
            <person name="Yulfo-Soto G.E."/>
            <person name="Baruah I.K."/>
            <person name="Amoako-Attah I."/>
            <person name="Bukari Y."/>
            <person name="Meinhardt L.W."/>
            <person name="Bailey B.A."/>
            <person name="Cohen S.P."/>
        </authorList>
    </citation>
    <scope>NUCLEOTIDE SEQUENCE [LARGE SCALE GENOMIC DNA]</scope>
    <source>
        <strain evidence="2 3">MS-2</strain>
    </source>
</reference>
<dbReference type="InterPro" id="IPR019405">
    <property type="entry name" value="Lactonase_7-beta_prop"/>
</dbReference>
<dbReference type="PANTHER" id="PTHR30344:SF1">
    <property type="entry name" value="6-PHOSPHOGLUCONOLACTONASE"/>
    <property type="match status" value="1"/>
</dbReference>
<name>A0ABR2ZQJ4_9AGAR</name>
<organism evidence="2 3">
    <name type="scientific">Marasmius tenuissimus</name>
    <dbReference type="NCBI Taxonomy" id="585030"/>
    <lineage>
        <taxon>Eukaryota</taxon>
        <taxon>Fungi</taxon>
        <taxon>Dikarya</taxon>
        <taxon>Basidiomycota</taxon>
        <taxon>Agaricomycotina</taxon>
        <taxon>Agaricomycetes</taxon>
        <taxon>Agaricomycetidae</taxon>
        <taxon>Agaricales</taxon>
        <taxon>Marasmiineae</taxon>
        <taxon>Marasmiaceae</taxon>
        <taxon>Marasmius</taxon>
    </lineage>
</organism>
<dbReference type="Proteomes" id="UP001437256">
    <property type="component" value="Unassembled WGS sequence"/>
</dbReference>
<gene>
    <name evidence="2" type="ORF">AAF712_009135</name>
</gene>
<protein>
    <recommendedName>
        <fullName evidence="4">Isomerase YbhE</fullName>
    </recommendedName>
</protein>
<evidence type="ECO:0000313" key="2">
    <source>
        <dbReference type="EMBL" id="KAL0063945.1"/>
    </source>
</evidence>
<accession>A0ABR2ZQJ4</accession>
<dbReference type="Gene3D" id="2.130.10.10">
    <property type="entry name" value="YVTN repeat-like/Quinoprotein amine dehydrogenase"/>
    <property type="match status" value="1"/>
</dbReference>
<dbReference type="EMBL" id="JBBXMP010000070">
    <property type="protein sequence ID" value="KAL0063945.1"/>
    <property type="molecule type" value="Genomic_DNA"/>
</dbReference>